<proteinExistence type="predicted"/>
<dbReference type="RefSeq" id="WP_348827361.1">
    <property type="nucleotide sequence ID" value="NZ_CP098827.1"/>
</dbReference>
<dbReference type="Pfam" id="PF01370">
    <property type="entry name" value="Epimerase"/>
    <property type="match status" value="1"/>
</dbReference>
<dbReference type="AlphaFoldDB" id="A0AAU7KHM5"/>
<dbReference type="PANTHER" id="PTHR43245:SF13">
    <property type="entry name" value="UDP-D-APIOSE_UDP-D-XYLOSE SYNTHASE 2"/>
    <property type="match status" value="1"/>
</dbReference>
<dbReference type="EMBL" id="CP098827">
    <property type="protein sequence ID" value="XBO71166.1"/>
    <property type="molecule type" value="Genomic_DNA"/>
</dbReference>
<sequence>MSATILVTGGAGFIGSHSVDQLLSEGHHVRVLDNFSSGKKRNLPEHPRLEIVTGDVRNRADVDRAMDGVERCLHLAAQVSVARSVSHPDESAQHNVMGTLQVLHAACRHGLSRVVYASSAAVYGTPENLPLSEGARLRPLSPYGLEKWINERYASLQHQLHGLSTLGFRYFNVYGPRQDPQSPYAGVIALFVDALRHNRSPTVFGDGGQTRDFVFVADVARMNARALFSEHQGVCNLATGKASSLLDLIAALNTLLESQQVPRFDAPRSEDIRHSLGATARLHKWFGLKEPRSLEDGLKALIEHDARWTAQGPQEGQMA</sequence>
<evidence type="ECO:0000259" key="1">
    <source>
        <dbReference type="Pfam" id="PF01370"/>
    </source>
</evidence>
<dbReference type="InterPro" id="IPR001509">
    <property type="entry name" value="Epimerase_deHydtase"/>
</dbReference>
<evidence type="ECO:0000313" key="2">
    <source>
        <dbReference type="EMBL" id="XBO71166.1"/>
    </source>
</evidence>
<dbReference type="InterPro" id="IPR050177">
    <property type="entry name" value="Lipid_A_modif_metabolic_enz"/>
</dbReference>
<name>A0AAU7KHM5_9GAMM</name>
<dbReference type="PANTHER" id="PTHR43245">
    <property type="entry name" value="BIFUNCTIONAL POLYMYXIN RESISTANCE PROTEIN ARNA"/>
    <property type="match status" value="1"/>
</dbReference>
<gene>
    <name evidence="2" type="ORF">NFG58_00135</name>
</gene>
<accession>A0AAU7KHM5</accession>
<dbReference type="SUPFAM" id="SSF51735">
    <property type="entry name" value="NAD(P)-binding Rossmann-fold domains"/>
    <property type="match status" value="1"/>
</dbReference>
<reference evidence="2" key="1">
    <citation type="submission" date="2022-06" db="EMBL/GenBank/DDBJ databases">
        <title>A novel DMS-producing enzyme.</title>
        <authorList>
            <person name="Zhang Y."/>
        </authorList>
    </citation>
    <scope>NUCLEOTIDE SEQUENCE</scope>
    <source>
        <strain evidence="2">RT37</strain>
    </source>
</reference>
<protein>
    <submittedName>
        <fullName evidence="2">NAD-dependent epimerase/dehydratase family protein</fullName>
    </submittedName>
</protein>
<dbReference type="Gene3D" id="3.40.50.720">
    <property type="entry name" value="NAD(P)-binding Rossmann-like Domain"/>
    <property type="match status" value="1"/>
</dbReference>
<dbReference type="InterPro" id="IPR036291">
    <property type="entry name" value="NAD(P)-bd_dom_sf"/>
</dbReference>
<dbReference type="Gene3D" id="3.90.25.10">
    <property type="entry name" value="UDP-galactose 4-epimerase, domain 1"/>
    <property type="match status" value="1"/>
</dbReference>
<organism evidence="2">
    <name type="scientific">Halomonas sp. RT37</name>
    <dbReference type="NCBI Taxonomy" id="2950872"/>
    <lineage>
        <taxon>Bacteria</taxon>
        <taxon>Pseudomonadati</taxon>
        <taxon>Pseudomonadota</taxon>
        <taxon>Gammaproteobacteria</taxon>
        <taxon>Oceanospirillales</taxon>
        <taxon>Halomonadaceae</taxon>
        <taxon>Halomonas</taxon>
    </lineage>
</organism>
<feature type="domain" description="NAD-dependent epimerase/dehydratase" evidence="1">
    <location>
        <begin position="5"/>
        <end position="234"/>
    </location>
</feature>